<dbReference type="GO" id="GO:0000150">
    <property type="term" value="F:DNA strand exchange activity"/>
    <property type="evidence" value="ECO:0007669"/>
    <property type="project" value="InterPro"/>
</dbReference>
<dbReference type="InterPro" id="IPR036162">
    <property type="entry name" value="Resolvase-like_N_sf"/>
</dbReference>
<dbReference type="InterPro" id="IPR006119">
    <property type="entry name" value="Resolv_N"/>
</dbReference>
<dbReference type="RefSeq" id="WP_092449960.1">
    <property type="nucleotide sequence ID" value="NZ_FOJI01000001.1"/>
</dbReference>
<dbReference type="Gene3D" id="3.40.50.1390">
    <property type="entry name" value="Resolvase, N-terminal catalytic domain"/>
    <property type="match status" value="1"/>
</dbReference>
<evidence type="ECO:0000313" key="3">
    <source>
        <dbReference type="Proteomes" id="UP000199701"/>
    </source>
</evidence>
<dbReference type="AlphaFoldDB" id="A0A1I0MBZ7"/>
<evidence type="ECO:0000259" key="1">
    <source>
        <dbReference type="Pfam" id="PF00239"/>
    </source>
</evidence>
<dbReference type="Proteomes" id="UP000199701">
    <property type="component" value="Unassembled WGS sequence"/>
</dbReference>
<proteinExistence type="predicted"/>
<dbReference type="Pfam" id="PF00239">
    <property type="entry name" value="Resolvase"/>
    <property type="match status" value="1"/>
</dbReference>
<accession>A0A1I0MBZ7</accession>
<keyword evidence="3" id="KW-1185">Reference proteome</keyword>
<protein>
    <submittedName>
        <fullName evidence="2">Resolvase, N terminal domain</fullName>
    </submittedName>
</protein>
<dbReference type="GO" id="GO:0003677">
    <property type="term" value="F:DNA binding"/>
    <property type="evidence" value="ECO:0007669"/>
    <property type="project" value="InterPro"/>
</dbReference>
<gene>
    <name evidence="2" type="ORF">SAMN05421659_101364</name>
</gene>
<feature type="domain" description="Resolvase/invertase-type recombinase catalytic" evidence="1">
    <location>
        <begin position="29"/>
        <end position="113"/>
    </location>
</feature>
<dbReference type="SUPFAM" id="SSF53041">
    <property type="entry name" value="Resolvase-like"/>
    <property type="match status" value="1"/>
</dbReference>
<sequence>MRTQIDVINCQREYAGIGFMKNRKSDDKLMNIGAEMIAYGKKHAINLVDIVHDDGSGIDADRTVMDKLIQWMEKDFIKVVLVRSVFEITTDKHDLQVFLRKAESLGVSVHLMEHVCNPCYVPWDGGDGC</sequence>
<name>A0A1I0MBZ7_9FIRM</name>
<dbReference type="OrthoDB" id="2084545at2"/>
<organism evidence="2 3">
    <name type="scientific">[Clostridium] fimetarium</name>
    <dbReference type="NCBI Taxonomy" id="99656"/>
    <lineage>
        <taxon>Bacteria</taxon>
        <taxon>Bacillati</taxon>
        <taxon>Bacillota</taxon>
        <taxon>Clostridia</taxon>
        <taxon>Lachnospirales</taxon>
        <taxon>Lachnospiraceae</taxon>
    </lineage>
</organism>
<dbReference type="EMBL" id="FOJI01000001">
    <property type="protein sequence ID" value="SEV85504.1"/>
    <property type="molecule type" value="Genomic_DNA"/>
</dbReference>
<evidence type="ECO:0000313" key="2">
    <source>
        <dbReference type="EMBL" id="SEV85504.1"/>
    </source>
</evidence>
<reference evidence="2 3" key="1">
    <citation type="submission" date="2016-10" db="EMBL/GenBank/DDBJ databases">
        <authorList>
            <person name="de Groot N.N."/>
        </authorList>
    </citation>
    <scope>NUCLEOTIDE SEQUENCE [LARGE SCALE GENOMIC DNA]</scope>
    <source>
        <strain evidence="2 3">DSM 9179</strain>
    </source>
</reference>